<dbReference type="Gene3D" id="1.10.10.1100">
    <property type="entry name" value="BFD-like [2Fe-2S]-binding domain"/>
    <property type="match status" value="1"/>
</dbReference>
<dbReference type="InterPro" id="IPR041854">
    <property type="entry name" value="BFD-like_2Fe2S-bd_dom_sf"/>
</dbReference>
<protein>
    <submittedName>
        <fullName evidence="3">Glycerol-3-phosphate dehydrogenase</fullName>
    </submittedName>
</protein>
<dbReference type="Gene3D" id="3.50.50.60">
    <property type="entry name" value="FAD/NAD(P)-binding domain"/>
    <property type="match status" value="1"/>
</dbReference>
<feature type="domain" description="FAD dependent oxidoreductase" evidence="1">
    <location>
        <begin position="3"/>
        <end position="351"/>
    </location>
</feature>
<dbReference type="InterPro" id="IPR006076">
    <property type="entry name" value="FAD-dep_OxRdtase"/>
</dbReference>
<dbReference type="AlphaFoldDB" id="A0A1H7N7Z8"/>
<evidence type="ECO:0000259" key="2">
    <source>
        <dbReference type="Pfam" id="PF04324"/>
    </source>
</evidence>
<dbReference type="InterPro" id="IPR036188">
    <property type="entry name" value="FAD/NAD-bd_sf"/>
</dbReference>
<reference evidence="3 4" key="1">
    <citation type="submission" date="2016-10" db="EMBL/GenBank/DDBJ databases">
        <authorList>
            <person name="de Groot N.N."/>
        </authorList>
    </citation>
    <scope>NUCLEOTIDE SEQUENCE [LARGE SCALE GENOMIC DNA]</scope>
    <source>
        <strain evidence="3 4">KH2T6</strain>
    </source>
</reference>
<evidence type="ECO:0000313" key="3">
    <source>
        <dbReference type="EMBL" id="SEL19088.1"/>
    </source>
</evidence>
<evidence type="ECO:0000313" key="4">
    <source>
        <dbReference type="Proteomes" id="UP000186015"/>
    </source>
</evidence>
<feature type="domain" description="BFD-like [2Fe-2S]-binding" evidence="2">
    <location>
        <begin position="395"/>
        <end position="447"/>
    </location>
</feature>
<name>A0A1H7N7Z8_RUMAL</name>
<evidence type="ECO:0000259" key="1">
    <source>
        <dbReference type="Pfam" id="PF01266"/>
    </source>
</evidence>
<dbReference type="PANTHER" id="PTHR42720:SF1">
    <property type="entry name" value="GLYCEROL 3-PHOSPHATE OXIDASE"/>
    <property type="match status" value="1"/>
</dbReference>
<dbReference type="InterPro" id="IPR007419">
    <property type="entry name" value="BFD-like_2Fe2S-bd_dom"/>
</dbReference>
<dbReference type="Pfam" id="PF01266">
    <property type="entry name" value="DAO"/>
    <property type="match status" value="1"/>
</dbReference>
<dbReference type="Gene3D" id="3.30.9.10">
    <property type="entry name" value="D-Amino Acid Oxidase, subunit A, domain 2"/>
    <property type="match status" value="1"/>
</dbReference>
<dbReference type="RefSeq" id="WP_074834718.1">
    <property type="nucleotide sequence ID" value="NZ_FOAT01000014.1"/>
</dbReference>
<organism evidence="3 4">
    <name type="scientific">Ruminococcus albus</name>
    <dbReference type="NCBI Taxonomy" id="1264"/>
    <lineage>
        <taxon>Bacteria</taxon>
        <taxon>Bacillati</taxon>
        <taxon>Bacillota</taxon>
        <taxon>Clostridia</taxon>
        <taxon>Eubacteriales</taxon>
        <taxon>Oscillospiraceae</taxon>
        <taxon>Ruminococcus</taxon>
    </lineage>
</organism>
<accession>A0A1H7N7Z8</accession>
<dbReference type="SUPFAM" id="SSF51905">
    <property type="entry name" value="FAD/NAD(P)-binding domain"/>
    <property type="match status" value="1"/>
</dbReference>
<dbReference type="OrthoDB" id="9801699at2"/>
<dbReference type="Proteomes" id="UP000186015">
    <property type="component" value="Unassembled WGS sequence"/>
</dbReference>
<dbReference type="InterPro" id="IPR052745">
    <property type="entry name" value="G3P_Oxidase/Oxidoreductase"/>
</dbReference>
<gene>
    <name evidence="3" type="ORF">SAMN05216469_11414</name>
</gene>
<sequence length="470" mass="50733">MYDVIIIGGGVTGCATAAELAKYELGICVIEKESDVCEGTSKANSAIVHAGFDAEPGTLKAKLNVRGNAMIRELYKKLDFAFKQNGAMVLCFDEMQLPDLEKLLEKGKKNGVEGLEIITVEESRKREPKLSGEVKYALFAPTSGIVCPFEMTLAFAENALENGAEFKLSTKVTEINKSSDGYKVITDKGEFEARAVINCAGVYADEISEMVAEKRFTITPRKGEYMLMDKDAGGIVSHTIFQLPTKMGKGILVTPTVHGNLLVGPTAENIDDKENTSTTASGIAEVRAKGALSVEGLPFNKVITSFTGLRAVGNKHDFIIEEAAPNFFNAAGIESPGLTSAPAIAEMLRELLSNNIDLKLKDNYKDTRDGLVHFAELSRDEQNALIKENPAYGNIVCRCETITEGEILDAINRPLGATTLDGVKRRTRAGMGRCQAGFCSPKTILLLSEKLGCGIGDIKKNGRQEVSEDA</sequence>
<proteinExistence type="predicted"/>
<dbReference type="PANTHER" id="PTHR42720">
    <property type="entry name" value="GLYCEROL-3-PHOSPHATE DEHYDROGENASE"/>
    <property type="match status" value="1"/>
</dbReference>
<dbReference type="CDD" id="cd19946">
    <property type="entry name" value="GlpA-like_Fer2_BFD-like"/>
    <property type="match status" value="1"/>
</dbReference>
<dbReference type="Pfam" id="PF04324">
    <property type="entry name" value="Fer2_BFD"/>
    <property type="match status" value="1"/>
</dbReference>
<dbReference type="EMBL" id="FOAT01000014">
    <property type="protein sequence ID" value="SEL19088.1"/>
    <property type="molecule type" value="Genomic_DNA"/>
</dbReference>